<dbReference type="PANTHER" id="PTHR33823">
    <property type="entry name" value="RNA POLYMERASE-BINDING TRANSCRIPTION FACTOR DKSA-RELATED"/>
    <property type="match status" value="1"/>
</dbReference>
<protein>
    <submittedName>
        <fullName evidence="6">DnaK suppressor protein</fullName>
    </submittedName>
</protein>
<dbReference type="OrthoDB" id="1121111at2"/>
<dbReference type="EMBL" id="BJYX01000001">
    <property type="protein sequence ID" value="GEO28364.1"/>
    <property type="molecule type" value="Genomic_DNA"/>
</dbReference>
<keyword evidence="2" id="KW-0863">Zinc-finger</keyword>
<dbReference type="Gene3D" id="1.20.120.910">
    <property type="entry name" value="DksA, coiled-coil domain"/>
    <property type="match status" value="1"/>
</dbReference>
<dbReference type="InterPro" id="IPR037187">
    <property type="entry name" value="DnaK_N"/>
</dbReference>
<dbReference type="PROSITE" id="PS51128">
    <property type="entry name" value="ZF_DKSA_2"/>
    <property type="match status" value="1"/>
</dbReference>
<organism evidence="6 7">
    <name type="scientific">Terrabacter aerolatus</name>
    <dbReference type="NCBI Taxonomy" id="422442"/>
    <lineage>
        <taxon>Bacteria</taxon>
        <taxon>Bacillati</taxon>
        <taxon>Actinomycetota</taxon>
        <taxon>Actinomycetes</taxon>
        <taxon>Micrococcales</taxon>
        <taxon>Intrasporangiaceae</taxon>
        <taxon>Terrabacter</taxon>
    </lineage>
</organism>
<evidence type="ECO:0000259" key="5">
    <source>
        <dbReference type="Pfam" id="PF01258"/>
    </source>
</evidence>
<evidence type="ECO:0000256" key="4">
    <source>
        <dbReference type="PROSITE-ProRule" id="PRU00510"/>
    </source>
</evidence>
<dbReference type="RefSeq" id="WP_147062447.1">
    <property type="nucleotide sequence ID" value="NZ_BAAARO010000025.1"/>
</dbReference>
<feature type="zinc finger region" description="dksA C4-type" evidence="4">
    <location>
        <begin position="89"/>
        <end position="113"/>
    </location>
</feature>
<sequence length="120" mass="13157">MRTKTAAQAAELASDRANEVERIAGLRREFADVVEASEANIADDEHDPEGSTIAYERTQIGALIEQAERHLAEIDAALQRIAEGVYGRCEVCGEDIPEDRLRARPTARTCIDHAGAALRR</sequence>
<keyword evidence="3" id="KW-0862">Zinc</keyword>
<proteinExistence type="predicted"/>
<dbReference type="Pfam" id="PF01258">
    <property type="entry name" value="zf-dskA_traR"/>
    <property type="match status" value="1"/>
</dbReference>
<dbReference type="Proteomes" id="UP000321534">
    <property type="component" value="Unassembled WGS sequence"/>
</dbReference>
<evidence type="ECO:0000313" key="7">
    <source>
        <dbReference type="Proteomes" id="UP000321534"/>
    </source>
</evidence>
<accession>A0A512CVY0</accession>
<dbReference type="GO" id="GO:0008270">
    <property type="term" value="F:zinc ion binding"/>
    <property type="evidence" value="ECO:0007669"/>
    <property type="project" value="UniProtKB-KW"/>
</dbReference>
<keyword evidence="1" id="KW-0479">Metal-binding</keyword>
<feature type="domain" description="Zinc finger DksA/TraR C4-type" evidence="5">
    <location>
        <begin position="85"/>
        <end position="112"/>
    </location>
</feature>
<comment type="caution">
    <text evidence="6">The sequence shown here is derived from an EMBL/GenBank/DDBJ whole genome shotgun (WGS) entry which is preliminary data.</text>
</comment>
<name>A0A512CVY0_9MICO</name>
<evidence type="ECO:0000256" key="1">
    <source>
        <dbReference type="ARBA" id="ARBA00022723"/>
    </source>
</evidence>
<dbReference type="AlphaFoldDB" id="A0A512CVY0"/>
<dbReference type="SUPFAM" id="SSF109635">
    <property type="entry name" value="DnaK suppressor protein DksA, alpha-hairpin domain"/>
    <property type="match status" value="1"/>
</dbReference>
<keyword evidence="7" id="KW-1185">Reference proteome</keyword>
<dbReference type="PANTHER" id="PTHR33823:SF4">
    <property type="entry name" value="GENERAL STRESS PROTEIN 16O"/>
    <property type="match status" value="1"/>
</dbReference>
<dbReference type="InterPro" id="IPR000962">
    <property type="entry name" value="Znf_DskA_TraR"/>
</dbReference>
<reference evidence="6 7" key="1">
    <citation type="submission" date="2019-07" db="EMBL/GenBank/DDBJ databases">
        <title>Whole genome shotgun sequence of Terrabacter aerolatus NBRC 106305.</title>
        <authorList>
            <person name="Hosoyama A."/>
            <person name="Uohara A."/>
            <person name="Ohji S."/>
            <person name="Ichikawa N."/>
        </authorList>
    </citation>
    <scope>NUCLEOTIDE SEQUENCE [LARGE SCALE GENOMIC DNA]</scope>
    <source>
        <strain evidence="6 7">NBRC 106305</strain>
    </source>
</reference>
<evidence type="ECO:0000313" key="6">
    <source>
        <dbReference type="EMBL" id="GEO28364.1"/>
    </source>
</evidence>
<gene>
    <name evidence="6" type="ORF">TAE01_01740</name>
</gene>
<dbReference type="SUPFAM" id="SSF57716">
    <property type="entry name" value="Glucocorticoid receptor-like (DNA-binding domain)"/>
    <property type="match status" value="1"/>
</dbReference>
<evidence type="ECO:0000256" key="3">
    <source>
        <dbReference type="ARBA" id="ARBA00022833"/>
    </source>
</evidence>
<evidence type="ECO:0000256" key="2">
    <source>
        <dbReference type="ARBA" id="ARBA00022771"/>
    </source>
</evidence>